<name>A0ABQ2M0K7_9ACTN</name>
<dbReference type="Gene3D" id="3.60.40.10">
    <property type="entry name" value="PPM-type phosphatase domain"/>
    <property type="match status" value="1"/>
</dbReference>
<sequence>MGRLAPALWVAGVMLWECSLPEGTHVLALLAATPALACAGSAGRSGIWVGGACALLALYPLGLCPGDQQFGGRAATTAAILCVAMASCYAVRRRTRLADELASTREVATAAQQALIRPLPPRIEGFTLAGAYLSAARCAAVGGDLYDVAATAHGVRVVIGDVRGHGLGAVSTVAAVLGAFREAAHDESELAQVLRRLERALDRHLNCRGLSAPGKGAPGPAQVPVASASAAADGYDDADEEFVTVLLLEVRADGSVTVLNCGHPWPYRLSQERDGAPVVEPVAEGEPLPPLGLLPLPPGPPRPLRLQLPPGETLFLYTDGAEDARDRSGEFFPLPEVLRAAVTERTRAVPPIPAAPAEVVGRVRHELLGHTRTRLPDDVALLALRNDRCRVHGQAQGPGRERVAVRLPCSCREPSAVGGGGQL</sequence>
<organism evidence="3 4">
    <name type="scientific">Streptomyces daqingensis</name>
    <dbReference type="NCBI Taxonomy" id="1472640"/>
    <lineage>
        <taxon>Bacteria</taxon>
        <taxon>Bacillati</taxon>
        <taxon>Actinomycetota</taxon>
        <taxon>Actinomycetes</taxon>
        <taxon>Kitasatosporales</taxon>
        <taxon>Streptomycetaceae</taxon>
        <taxon>Streptomyces</taxon>
    </lineage>
</organism>
<dbReference type="EMBL" id="BMMP01000003">
    <property type="protein sequence ID" value="GGO45412.1"/>
    <property type="molecule type" value="Genomic_DNA"/>
</dbReference>
<evidence type="ECO:0000313" key="3">
    <source>
        <dbReference type="EMBL" id="GGO45412.1"/>
    </source>
</evidence>
<evidence type="ECO:0000313" key="4">
    <source>
        <dbReference type="Proteomes" id="UP000631535"/>
    </source>
</evidence>
<dbReference type="Pfam" id="PF07228">
    <property type="entry name" value="SpoIIE"/>
    <property type="match status" value="1"/>
</dbReference>
<feature type="domain" description="PPM-type phosphatase" evidence="2">
    <location>
        <begin position="123"/>
        <end position="386"/>
    </location>
</feature>
<dbReference type="InterPro" id="IPR052016">
    <property type="entry name" value="Bact_Sigma-Reg"/>
</dbReference>
<comment type="caution">
    <text evidence="3">The sequence shown here is derived from an EMBL/GenBank/DDBJ whole genome shotgun (WGS) entry which is preliminary data.</text>
</comment>
<proteinExistence type="predicted"/>
<evidence type="ECO:0000256" key="1">
    <source>
        <dbReference type="ARBA" id="ARBA00022801"/>
    </source>
</evidence>
<dbReference type="InterPro" id="IPR001932">
    <property type="entry name" value="PPM-type_phosphatase-like_dom"/>
</dbReference>
<dbReference type="PANTHER" id="PTHR43156:SF2">
    <property type="entry name" value="STAGE II SPORULATION PROTEIN E"/>
    <property type="match status" value="1"/>
</dbReference>
<dbReference type="SMART" id="SM00331">
    <property type="entry name" value="PP2C_SIG"/>
    <property type="match status" value="1"/>
</dbReference>
<keyword evidence="1" id="KW-0378">Hydrolase</keyword>
<gene>
    <name evidence="3" type="ORF">GCM10012287_13260</name>
</gene>
<protein>
    <submittedName>
        <fullName evidence="3">Membrane protein</fullName>
    </submittedName>
</protein>
<evidence type="ECO:0000259" key="2">
    <source>
        <dbReference type="SMART" id="SM00331"/>
    </source>
</evidence>
<accession>A0ABQ2M0K7</accession>
<reference evidence="4" key="1">
    <citation type="journal article" date="2019" name="Int. J. Syst. Evol. Microbiol.">
        <title>The Global Catalogue of Microorganisms (GCM) 10K type strain sequencing project: providing services to taxonomists for standard genome sequencing and annotation.</title>
        <authorList>
            <consortium name="The Broad Institute Genomics Platform"/>
            <consortium name="The Broad Institute Genome Sequencing Center for Infectious Disease"/>
            <person name="Wu L."/>
            <person name="Ma J."/>
        </authorList>
    </citation>
    <scope>NUCLEOTIDE SEQUENCE [LARGE SCALE GENOMIC DNA]</scope>
    <source>
        <strain evidence="4">CGMCC 4.7178</strain>
    </source>
</reference>
<dbReference type="Proteomes" id="UP000631535">
    <property type="component" value="Unassembled WGS sequence"/>
</dbReference>
<keyword evidence="4" id="KW-1185">Reference proteome</keyword>
<dbReference type="PANTHER" id="PTHR43156">
    <property type="entry name" value="STAGE II SPORULATION PROTEIN E-RELATED"/>
    <property type="match status" value="1"/>
</dbReference>
<dbReference type="InterPro" id="IPR036457">
    <property type="entry name" value="PPM-type-like_dom_sf"/>
</dbReference>